<dbReference type="InterPro" id="IPR036529">
    <property type="entry name" value="KIX_dom_sf"/>
</dbReference>
<dbReference type="AlphaFoldDB" id="A0AAD9NEI1"/>
<feature type="compositionally biased region" description="Low complexity" evidence="10">
    <location>
        <begin position="108"/>
        <end position="120"/>
    </location>
</feature>
<keyword evidence="7 9" id="KW-0539">Nucleus</keyword>
<evidence type="ECO:0000256" key="9">
    <source>
        <dbReference type="RuleBase" id="RU364148"/>
    </source>
</evidence>
<evidence type="ECO:0000256" key="4">
    <source>
        <dbReference type="ARBA" id="ARBA00023015"/>
    </source>
</evidence>
<dbReference type="Pfam" id="PF09606">
    <property type="entry name" value="Med15_N"/>
    <property type="match status" value="1"/>
</dbReference>
<feature type="compositionally biased region" description="Polar residues" evidence="10">
    <location>
        <begin position="289"/>
        <end position="306"/>
    </location>
</feature>
<comment type="similarity">
    <text evidence="2 9">Belongs to the Mediator complex subunit 15 family.</text>
</comment>
<organism evidence="14 15">
    <name type="scientific">Paralvinella palmiformis</name>
    <dbReference type="NCBI Taxonomy" id="53620"/>
    <lineage>
        <taxon>Eukaryota</taxon>
        <taxon>Metazoa</taxon>
        <taxon>Spiralia</taxon>
        <taxon>Lophotrochozoa</taxon>
        <taxon>Annelida</taxon>
        <taxon>Polychaeta</taxon>
        <taxon>Sedentaria</taxon>
        <taxon>Canalipalpata</taxon>
        <taxon>Terebellida</taxon>
        <taxon>Terebelliformia</taxon>
        <taxon>Alvinellidae</taxon>
        <taxon>Paralvinella</taxon>
    </lineage>
</organism>
<evidence type="ECO:0000256" key="5">
    <source>
        <dbReference type="ARBA" id="ARBA00023159"/>
    </source>
</evidence>
<feature type="compositionally biased region" description="Polar residues" evidence="10">
    <location>
        <begin position="223"/>
        <end position="246"/>
    </location>
</feature>
<evidence type="ECO:0000256" key="2">
    <source>
        <dbReference type="ARBA" id="ARBA00009807"/>
    </source>
</evidence>
<dbReference type="FunFam" id="1.10.246.20:FF:000002">
    <property type="entry name" value="Mediator of RNA polymerase II transcription subunit 15"/>
    <property type="match status" value="1"/>
</dbReference>
<proteinExistence type="inferred from homology"/>
<gene>
    <name evidence="9" type="primary">MED15</name>
    <name evidence="14" type="ORF">LSH36_52g09054</name>
</gene>
<feature type="region of interest" description="Disordered" evidence="10">
    <location>
        <begin position="453"/>
        <end position="476"/>
    </location>
</feature>
<evidence type="ECO:0000259" key="11">
    <source>
        <dbReference type="Pfam" id="PF09606"/>
    </source>
</evidence>
<feature type="compositionally biased region" description="Polar residues" evidence="10">
    <location>
        <begin position="87"/>
        <end position="107"/>
    </location>
</feature>
<evidence type="ECO:0000256" key="6">
    <source>
        <dbReference type="ARBA" id="ARBA00023163"/>
    </source>
</evidence>
<evidence type="ECO:0000259" key="12">
    <source>
        <dbReference type="Pfam" id="PF21538"/>
    </source>
</evidence>
<dbReference type="Proteomes" id="UP001208570">
    <property type="component" value="Unassembled WGS sequence"/>
</dbReference>
<evidence type="ECO:0000313" key="15">
    <source>
        <dbReference type="Proteomes" id="UP001208570"/>
    </source>
</evidence>
<comment type="function">
    <text evidence="9">Component of the Mediator complex, a coactivator involved in the regulated transcription of nearly all RNA polymerase II-dependent genes. Mediator functions as a bridge to convey information from gene-specific regulatory proteins to the basal RNA polymerase II transcription machinery. Mediator is recruited to promoters by direct interactions with regulatory proteins and serves as a scaffold for the assembly of a functional preinitiation complex with RNA polymerase II and the general transcription factors.</text>
</comment>
<evidence type="ECO:0000256" key="1">
    <source>
        <dbReference type="ARBA" id="ARBA00004123"/>
    </source>
</evidence>
<feature type="region of interest" description="Disordered" evidence="10">
    <location>
        <begin position="288"/>
        <end position="330"/>
    </location>
</feature>
<keyword evidence="15" id="KW-1185">Reference proteome</keyword>
<dbReference type="GO" id="GO:0006355">
    <property type="term" value="P:regulation of DNA-templated transcription"/>
    <property type="evidence" value="ECO:0007669"/>
    <property type="project" value="InterPro"/>
</dbReference>
<dbReference type="Gene3D" id="1.10.246.20">
    <property type="entry name" value="Coactivator CBP, KIX domain"/>
    <property type="match status" value="1"/>
</dbReference>
<feature type="domain" description="ARC105/Med15 mediator subunit central" evidence="12">
    <location>
        <begin position="336"/>
        <end position="449"/>
    </location>
</feature>
<feature type="compositionally biased region" description="Low complexity" evidence="10">
    <location>
        <begin position="247"/>
        <end position="265"/>
    </location>
</feature>
<comment type="subcellular location">
    <subcellularLocation>
        <location evidence="1 9">Nucleus</location>
    </subcellularLocation>
</comment>
<keyword evidence="6 9" id="KW-0804">Transcription</keyword>
<dbReference type="PANTHER" id="PTHR31804:SF3">
    <property type="entry name" value="MEDIATOR OF RNA POLYMERASE II TRANSCRIPTION SUBUNIT 15"/>
    <property type="match status" value="1"/>
</dbReference>
<accession>A0AAD9NEI1</accession>
<dbReference type="Pfam" id="PF21539">
    <property type="entry name" value="Med15_C"/>
    <property type="match status" value="1"/>
</dbReference>
<reference evidence="14" key="1">
    <citation type="journal article" date="2023" name="Mol. Biol. Evol.">
        <title>Third-Generation Sequencing Reveals the Adaptive Role of the Epigenome in Three Deep-Sea Polychaetes.</title>
        <authorList>
            <person name="Perez M."/>
            <person name="Aroh O."/>
            <person name="Sun Y."/>
            <person name="Lan Y."/>
            <person name="Juniper S.K."/>
            <person name="Young C.R."/>
            <person name="Angers B."/>
            <person name="Qian P.Y."/>
        </authorList>
    </citation>
    <scope>NUCLEOTIDE SEQUENCE</scope>
    <source>
        <strain evidence="14">P08H-3</strain>
    </source>
</reference>
<protein>
    <recommendedName>
        <fullName evidence="3 9">Mediator of RNA polymerase II transcription subunit 15</fullName>
    </recommendedName>
    <alternativeName>
        <fullName evidence="8 9">Mediator complex subunit 15</fullName>
    </alternativeName>
</protein>
<dbReference type="PANTHER" id="PTHR31804">
    <property type="entry name" value="MEDIATOR OF RNA POLYMERASE II TRANSCRIPTION SUBUNIT 15"/>
    <property type="match status" value="1"/>
</dbReference>
<feature type="compositionally biased region" description="Low complexity" evidence="10">
    <location>
        <begin position="308"/>
        <end position="330"/>
    </location>
</feature>
<evidence type="ECO:0000259" key="13">
    <source>
        <dbReference type="Pfam" id="PF21539"/>
    </source>
</evidence>
<name>A0AAD9NEI1_9ANNE</name>
<feature type="region of interest" description="Disordered" evidence="10">
    <location>
        <begin position="78"/>
        <end position="120"/>
    </location>
</feature>
<comment type="subunit">
    <text evidence="9">Component of the Mediator complex.</text>
</comment>
<feature type="region of interest" description="Disordered" evidence="10">
    <location>
        <begin position="223"/>
        <end position="275"/>
    </location>
</feature>
<dbReference type="Pfam" id="PF21538">
    <property type="entry name" value="Med15_M"/>
    <property type="match status" value="1"/>
</dbReference>
<evidence type="ECO:0000256" key="3">
    <source>
        <dbReference type="ARBA" id="ARBA00019613"/>
    </source>
</evidence>
<dbReference type="EMBL" id="JAODUP010000052">
    <property type="protein sequence ID" value="KAK2165326.1"/>
    <property type="molecule type" value="Genomic_DNA"/>
</dbReference>
<dbReference type="GO" id="GO:0005634">
    <property type="term" value="C:nucleus"/>
    <property type="evidence" value="ECO:0007669"/>
    <property type="project" value="UniProtKB-SubCell"/>
</dbReference>
<sequence>MADPGQMTMDNQWRNPQYRQKVVAQIDEALRQSGNPITKSSTEMEQHVFQKARTREEYLALVARVILHVRDIKNKTDGKFGSAAGQPVQTAVPSQSPIDALSRLTSTGPGSNPQMQPGMPGGPMMTGPMQLGPHQTFQTCNRVMSQPHPQQVQHGMGSRMVPGTMPGTQTEFIQQMPIGMQQPQQQQPPFSVGMSQQQSVPGQMNTVVTGDSLAGSPHCFQQNTPSGLNHSVAITPSPVGNAQQRGQLQPQMVSQSMSQPSNSMPGSEPSTVSSLGMAHSPVTMIAVPSPSSVQPNIAQSPASRSFTGAPSPGTGLSGPSSIGAAASPASQMSGNEEQAYLAKWKQLQIYIEPLKRMINRMAKDEDRKNMNKMKNLLDILSDSSKRVSMNALLKCEQVLRQMDSKPVPDPLPTKAADAHMCQTLLDAVVSQIKSPMLNHTLHRTFGPAVQALHGPPLRIPSPPPKQIRLDDDPKDSSDIPNLLQGEVARLDVRFRVTLHQLHHAGSRSIRLMCYLNDKNLPNVPPISVTIPEDYPQSSPICDPDLEDYKSTPFLEKVQKMLQVQLLQLPDKHALTSFLNCWEMSIRRACSPASV</sequence>
<evidence type="ECO:0000313" key="14">
    <source>
        <dbReference type="EMBL" id="KAK2165326.1"/>
    </source>
</evidence>
<evidence type="ECO:0000256" key="10">
    <source>
        <dbReference type="SAM" id="MobiDB-lite"/>
    </source>
</evidence>
<feature type="domain" description="ARC105/Med15 mediator subunit C-terminal" evidence="13">
    <location>
        <begin position="479"/>
        <end position="586"/>
    </location>
</feature>
<evidence type="ECO:0000256" key="8">
    <source>
        <dbReference type="ARBA" id="ARBA00032016"/>
    </source>
</evidence>
<feature type="domain" description="Mediator of RNA polymerase II transcription subunit 15 N-terminal" evidence="11">
    <location>
        <begin position="9"/>
        <end position="77"/>
    </location>
</feature>
<keyword evidence="4 9" id="KW-0805">Transcription regulation</keyword>
<dbReference type="InterPro" id="IPR048386">
    <property type="entry name" value="Med15_C"/>
</dbReference>
<evidence type="ECO:0000256" key="7">
    <source>
        <dbReference type="ARBA" id="ARBA00023242"/>
    </source>
</evidence>
<dbReference type="InterPro" id="IPR019087">
    <property type="entry name" value="Med15_N"/>
</dbReference>
<dbReference type="InterPro" id="IPR048385">
    <property type="entry name" value="Med15_central"/>
</dbReference>
<feature type="compositionally biased region" description="Basic and acidic residues" evidence="10">
    <location>
        <begin position="467"/>
        <end position="476"/>
    </location>
</feature>
<keyword evidence="5 9" id="KW-0010">Activator</keyword>
<comment type="caution">
    <text evidence="14">The sequence shown here is derived from an EMBL/GenBank/DDBJ whole genome shotgun (WGS) entry which is preliminary data.</text>
</comment>
<dbReference type="GO" id="GO:0003712">
    <property type="term" value="F:transcription coregulator activity"/>
    <property type="evidence" value="ECO:0007669"/>
    <property type="project" value="InterPro"/>
</dbReference>